<keyword evidence="4" id="KW-1185">Reference proteome</keyword>
<dbReference type="EMBL" id="FMBK01000013">
    <property type="protein sequence ID" value="SCC72926.1"/>
    <property type="molecule type" value="Genomic_DNA"/>
</dbReference>
<dbReference type="EMBL" id="JBJXCW010000003">
    <property type="protein sequence ID" value="MFN0296733.1"/>
    <property type="molecule type" value="Genomic_DNA"/>
</dbReference>
<name>A0A1C4GXK8_9GAMM</name>
<evidence type="ECO:0000313" key="3">
    <source>
        <dbReference type="Proteomes" id="UP000243661"/>
    </source>
</evidence>
<gene>
    <name evidence="1" type="ORF">ACKVE0_04190</name>
    <name evidence="2" type="ORF">GA0116959_11381</name>
</gene>
<evidence type="ECO:0000313" key="2">
    <source>
        <dbReference type="EMBL" id="SCC72926.1"/>
    </source>
</evidence>
<sequence>MAYQIIPLSISAVDNIACPHCQQNVIDWIQEQYIQPCEHTLFIAMDIGFEYITDDFEQTMQRSVDDLHAHDDQVNMFAEITQSTYPNYLIFKSDLGAQGYFRYIGFTA</sequence>
<dbReference type="Proteomes" id="UP000243661">
    <property type="component" value="Unassembled WGS sequence"/>
</dbReference>
<reference evidence="2 3" key="1">
    <citation type="submission" date="2016-08" db="EMBL/GenBank/DDBJ databases">
        <authorList>
            <person name="Seilhamer J.J."/>
        </authorList>
    </citation>
    <scope>NUCLEOTIDE SEQUENCE [LARGE SCALE GENOMIC DNA]</scope>
    <source>
        <strain evidence="2 3">ANC 4874</strain>
    </source>
</reference>
<dbReference type="Proteomes" id="UP001632339">
    <property type="component" value="Unassembled WGS sequence"/>
</dbReference>
<evidence type="ECO:0000313" key="4">
    <source>
        <dbReference type="Proteomes" id="UP001632339"/>
    </source>
</evidence>
<organism evidence="2 3">
    <name type="scientific">Acinetobacter albensis</name>
    <dbReference type="NCBI Taxonomy" id="1673609"/>
    <lineage>
        <taxon>Bacteria</taxon>
        <taxon>Pseudomonadati</taxon>
        <taxon>Pseudomonadota</taxon>
        <taxon>Gammaproteobacteria</taxon>
        <taxon>Moraxellales</taxon>
        <taxon>Moraxellaceae</taxon>
        <taxon>Acinetobacter</taxon>
    </lineage>
</organism>
<protein>
    <submittedName>
        <fullName evidence="2">Uncharacterized protein</fullName>
    </submittedName>
</protein>
<evidence type="ECO:0000313" key="1">
    <source>
        <dbReference type="EMBL" id="MFN0296733.1"/>
    </source>
</evidence>
<dbReference type="RefSeq" id="WP_092720821.1">
    <property type="nucleotide sequence ID" value="NZ_FMBK01000013.1"/>
</dbReference>
<dbReference type="OrthoDB" id="6698127at2"/>
<dbReference type="AlphaFoldDB" id="A0A1C4GXK8"/>
<reference evidence="1 4" key="2">
    <citation type="submission" date="2024-12" db="EMBL/GenBank/DDBJ databases">
        <title>C001-4G Acinetobacter sp. assembled genome.</title>
        <authorList>
            <person name="D'Arcy K."/>
            <person name="Kingdon A.D.H."/>
            <person name="Breen A."/>
            <person name="Mckeown C."/>
            <person name="Allman E."/>
            <person name="Sharma P."/>
            <person name="Mcleman A."/>
            <person name="Roberts A.P."/>
        </authorList>
    </citation>
    <scope>NUCLEOTIDE SEQUENCE [LARGE SCALE GENOMIC DNA]</scope>
    <source>
        <strain evidence="1 4">C1-4G</strain>
    </source>
</reference>
<proteinExistence type="predicted"/>
<accession>A0A1C4GXK8</accession>